<comment type="caution">
    <text evidence="3">The sequence shown here is derived from an EMBL/GenBank/DDBJ whole genome shotgun (WGS) entry which is preliminary data.</text>
</comment>
<sequence length="283" mass="30193">MQTDLLALQHISAFSHGDEGGNPAGVLVGETMLPDAQMQSIAADLGYSETVFAVPLADKGGYRVRYFSPENEVPFCGHATIALGAVLAQQQGRKTHRLELNEAVISVESWQENGQLQAALQSPQTRSEALSDDVTAQVLELFGLSEDDLDLRILPARVHGGADHLVLALTDRAKLADMAYDLEAMKQFMLGQGLVTIMLVHVRGPQEFNVRNAFASAGVFEDPATGAAAAAFSGYLRDIDWAHGGEIQIVQGEDMGLKSLISAKIPSEAGASVRISGAARRLV</sequence>
<dbReference type="PANTHER" id="PTHR13774:SF39">
    <property type="entry name" value="BIOSYNTHESIS PROTEIN, PUTATIVE-RELATED"/>
    <property type="match status" value="1"/>
</dbReference>
<dbReference type="PIRSF" id="PIRSF016184">
    <property type="entry name" value="PhzC_PhzF"/>
    <property type="match status" value="1"/>
</dbReference>
<reference evidence="3 4" key="1">
    <citation type="submission" date="2016-10" db="EMBL/GenBank/DDBJ databases">
        <authorList>
            <person name="Varghese N."/>
            <person name="Submissions S."/>
        </authorList>
    </citation>
    <scope>NUCLEOTIDE SEQUENCE [LARGE SCALE GENOMIC DNA]</scope>
    <source>
        <strain evidence="3 4">DSM 16392</strain>
    </source>
</reference>
<keyword evidence="4" id="KW-1185">Reference proteome</keyword>
<dbReference type="SUPFAM" id="SSF54506">
    <property type="entry name" value="Diaminopimelate epimerase-like"/>
    <property type="match status" value="1"/>
</dbReference>
<accession>A0A1I4F9D5</accession>
<dbReference type="InterPro" id="IPR003719">
    <property type="entry name" value="Phenazine_PhzF-like"/>
</dbReference>
<dbReference type="EMBL" id="FOSK01000017">
    <property type="protein sequence ID" value="SFL13011.1"/>
    <property type="molecule type" value="Genomic_DNA"/>
</dbReference>
<dbReference type="Proteomes" id="UP000199598">
    <property type="component" value="Unassembled WGS sequence"/>
</dbReference>
<name>A0A1I4F9D5_9HYPH</name>
<dbReference type="RefSeq" id="WP_093523655.1">
    <property type="nucleotide sequence ID" value="NZ_FOSK01000017.1"/>
</dbReference>
<proteinExistence type="inferred from homology"/>
<protein>
    <submittedName>
        <fullName evidence="3">Phenazine biosynthesis protein PhzF family</fullName>
    </submittedName>
</protein>
<evidence type="ECO:0000313" key="4">
    <source>
        <dbReference type="Proteomes" id="UP000199598"/>
    </source>
</evidence>
<gene>
    <name evidence="3" type="ORF">SAMN04488518_11793</name>
</gene>
<evidence type="ECO:0000256" key="2">
    <source>
        <dbReference type="ARBA" id="ARBA00023235"/>
    </source>
</evidence>
<dbReference type="NCBIfam" id="TIGR00654">
    <property type="entry name" value="PhzF_family"/>
    <property type="match status" value="1"/>
</dbReference>
<comment type="similarity">
    <text evidence="1">Belongs to the PhzF family.</text>
</comment>
<evidence type="ECO:0000313" key="3">
    <source>
        <dbReference type="EMBL" id="SFL13011.1"/>
    </source>
</evidence>
<dbReference type="PANTHER" id="PTHR13774">
    <property type="entry name" value="PHENAZINE BIOSYNTHESIS PROTEIN"/>
    <property type="match status" value="1"/>
</dbReference>
<dbReference type="Gene3D" id="3.10.310.10">
    <property type="entry name" value="Diaminopimelate Epimerase, Chain A, domain 1"/>
    <property type="match status" value="2"/>
</dbReference>
<keyword evidence="2" id="KW-0413">Isomerase</keyword>
<organism evidence="3 4">
    <name type="scientific">Pseudovibrio ascidiaceicola</name>
    <dbReference type="NCBI Taxonomy" id="285279"/>
    <lineage>
        <taxon>Bacteria</taxon>
        <taxon>Pseudomonadati</taxon>
        <taxon>Pseudomonadota</taxon>
        <taxon>Alphaproteobacteria</taxon>
        <taxon>Hyphomicrobiales</taxon>
        <taxon>Stappiaceae</taxon>
        <taxon>Pseudovibrio</taxon>
    </lineage>
</organism>
<evidence type="ECO:0000256" key="1">
    <source>
        <dbReference type="ARBA" id="ARBA00008270"/>
    </source>
</evidence>
<dbReference type="Pfam" id="PF02567">
    <property type="entry name" value="PhzC-PhzF"/>
    <property type="match status" value="1"/>
</dbReference>